<evidence type="ECO:0000313" key="1">
    <source>
        <dbReference type="EMBL" id="PNU05566.1"/>
    </source>
</evidence>
<comment type="caution">
    <text evidence="1">The sequence shown here is derived from an EMBL/GenBank/DDBJ whole genome shotgun (WGS) entry which is preliminary data.</text>
</comment>
<dbReference type="Pfam" id="PF10670">
    <property type="entry name" value="DUF4198"/>
    <property type="match status" value="1"/>
</dbReference>
<dbReference type="SUPFAM" id="SSF49478">
    <property type="entry name" value="Cna protein B-type domain"/>
    <property type="match status" value="1"/>
</dbReference>
<name>A0A2K2G3G1_9SPHN</name>
<accession>A0A2K2G3G1</accession>
<evidence type="ECO:0008006" key="3">
    <source>
        <dbReference type="Google" id="ProtNLM"/>
    </source>
</evidence>
<proteinExistence type="predicted"/>
<gene>
    <name evidence="1" type="ORF">A8V01_15480</name>
</gene>
<dbReference type="Proteomes" id="UP000236327">
    <property type="component" value="Unassembled WGS sequence"/>
</dbReference>
<protein>
    <recommendedName>
        <fullName evidence="3">DUF4198 domain-containing protein</fullName>
    </recommendedName>
</protein>
<keyword evidence="2" id="KW-1185">Reference proteome</keyword>
<dbReference type="AlphaFoldDB" id="A0A2K2G3G1"/>
<dbReference type="EMBL" id="LYMM01000024">
    <property type="protein sequence ID" value="PNU05566.1"/>
    <property type="molecule type" value="Genomic_DNA"/>
</dbReference>
<dbReference type="OrthoDB" id="5943at2"/>
<sequence>MPALLPLIRGAQRSKFDLLGNATSITTAQPFTVKVLYGGKGLAKTDVTLFREAGFYDGKKVAAELHTDASGKFTVTPPDAGRYLLLARYRDMAPSGAAARYYSYCVTLAFEAM</sequence>
<dbReference type="InterPro" id="IPR019613">
    <property type="entry name" value="DUF4198"/>
</dbReference>
<organism evidence="1 2">
    <name type="scientific">Novosphingobium guangzhouense</name>
    <dbReference type="NCBI Taxonomy" id="1850347"/>
    <lineage>
        <taxon>Bacteria</taxon>
        <taxon>Pseudomonadati</taxon>
        <taxon>Pseudomonadota</taxon>
        <taxon>Alphaproteobacteria</taxon>
        <taxon>Sphingomonadales</taxon>
        <taxon>Sphingomonadaceae</taxon>
        <taxon>Novosphingobium</taxon>
    </lineage>
</organism>
<reference evidence="1 2" key="1">
    <citation type="submission" date="2016-05" db="EMBL/GenBank/DDBJ databases">
        <title>Complete genome sequence of Novosphingobium guangzhouense SA925(T).</title>
        <authorList>
            <person name="Sha S."/>
        </authorList>
    </citation>
    <scope>NUCLEOTIDE SEQUENCE [LARGE SCALE GENOMIC DNA]</scope>
    <source>
        <strain evidence="1 2">SA925</strain>
    </source>
</reference>
<evidence type="ECO:0000313" key="2">
    <source>
        <dbReference type="Proteomes" id="UP000236327"/>
    </source>
</evidence>
<dbReference type="RefSeq" id="WP_103095170.1">
    <property type="nucleotide sequence ID" value="NZ_LYMM01000024.1"/>
</dbReference>